<accession>I7M3N8</accession>
<dbReference type="AlphaFoldDB" id="I7M3N8"/>
<dbReference type="Proteomes" id="UP000009168">
    <property type="component" value="Unassembled WGS sequence"/>
</dbReference>
<reference evidence="5" key="1">
    <citation type="journal article" date="2006" name="PLoS Biol.">
        <title>Macronuclear genome sequence of the ciliate Tetrahymena thermophila, a model eukaryote.</title>
        <authorList>
            <person name="Eisen J.A."/>
            <person name="Coyne R.S."/>
            <person name="Wu M."/>
            <person name="Wu D."/>
            <person name="Thiagarajan M."/>
            <person name="Wortman J.R."/>
            <person name="Badger J.H."/>
            <person name="Ren Q."/>
            <person name="Amedeo P."/>
            <person name="Jones K.M."/>
            <person name="Tallon L.J."/>
            <person name="Delcher A.L."/>
            <person name="Salzberg S.L."/>
            <person name="Silva J.C."/>
            <person name="Haas B.J."/>
            <person name="Majoros W.H."/>
            <person name="Farzad M."/>
            <person name="Carlton J.M."/>
            <person name="Smith R.K. Jr."/>
            <person name="Garg J."/>
            <person name="Pearlman R.E."/>
            <person name="Karrer K.M."/>
            <person name="Sun L."/>
            <person name="Manning G."/>
            <person name="Elde N.C."/>
            <person name="Turkewitz A.P."/>
            <person name="Asai D.J."/>
            <person name="Wilkes D.E."/>
            <person name="Wang Y."/>
            <person name="Cai H."/>
            <person name="Collins K."/>
            <person name="Stewart B.A."/>
            <person name="Lee S.R."/>
            <person name="Wilamowska K."/>
            <person name="Weinberg Z."/>
            <person name="Ruzzo W.L."/>
            <person name="Wloga D."/>
            <person name="Gaertig J."/>
            <person name="Frankel J."/>
            <person name="Tsao C.-C."/>
            <person name="Gorovsky M.A."/>
            <person name="Keeling P.J."/>
            <person name="Waller R.F."/>
            <person name="Patron N.J."/>
            <person name="Cherry J.M."/>
            <person name="Stover N.A."/>
            <person name="Krieger C.J."/>
            <person name="del Toro C."/>
            <person name="Ryder H.F."/>
            <person name="Williamson S.C."/>
            <person name="Barbeau R.A."/>
            <person name="Hamilton E.P."/>
            <person name="Orias E."/>
        </authorList>
    </citation>
    <scope>NUCLEOTIDE SEQUENCE [LARGE SCALE GENOMIC DNA]</scope>
    <source>
        <strain evidence="5">SB210</strain>
    </source>
</reference>
<dbReference type="GO" id="GO:0005829">
    <property type="term" value="C:cytosol"/>
    <property type="evidence" value="ECO:0007669"/>
    <property type="project" value="TreeGrafter"/>
</dbReference>
<dbReference type="GO" id="GO:0006913">
    <property type="term" value="P:nucleocytoplasmic transport"/>
    <property type="evidence" value="ECO:0007669"/>
    <property type="project" value="TreeGrafter"/>
</dbReference>
<proteinExistence type="predicted"/>
<sequence length="501" mass="57220">MNFYILISFKIKKIILNQLKHQIKQIVQFLKKCFQLQIIKFLVQKNLNHKTMSSLIYQIFTKRFYYLNLQIHYFLISCNLIRFEESSQDSIIDLGTKISKCVNLKILDLDLQNNSILEKDVLSLFNGICTCNKLEQFRLVIAENRIGLLGTEVLAQNIQKLQNLQQLQLNLQGTNQTKKSIFLLVDNLSRCANLQTFSLMLKNNMIEDGIIQIAKNLSNCQSLKSLELNVSFNSIKGCDLISFGQDISKCSNLAILSLSIQGNKQISLNHIEDSIVNLSKLPQLQDFSINIDGLFGGQNNLCDYSKSVKNLLNCKSLIKLNLSLSYNNISNSQLENLAGQIQLISNLEQLQLKFENNSISDQGFIKLSQAISHLNKLKVLKLNFDRNQIKQNGIISFAESVKFLKDLQSLELSIIYNQQIGESLQILAQNIQNILNLKYFKLDISQCLVEASSLLRFAIIISKCRQLQAISLQFNFPIQNIKARKQIITKLKKSTRLILCN</sequence>
<dbReference type="PANTHER" id="PTHR24113:SF12">
    <property type="entry name" value="RAN GTPASE-ACTIVATING PROTEIN 1"/>
    <property type="match status" value="1"/>
</dbReference>
<dbReference type="SUPFAM" id="SSF52047">
    <property type="entry name" value="RNI-like"/>
    <property type="match status" value="2"/>
</dbReference>
<dbReference type="GO" id="GO:0005634">
    <property type="term" value="C:nucleus"/>
    <property type="evidence" value="ECO:0007669"/>
    <property type="project" value="TreeGrafter"/>
</dbReference>
<dbReference type="GO" id="GO:0005096">
    <property type="term" value="F:GTPase activator activity"/>
    <property type="evidence" value="ECO:0007669"/>
    <property type="project" value="UniProtKB-KW"/>
</dbReference>
<keyword evidence="1" id="KW-0343">GTPase activation</keyword>
<keyword evidence="5" id="KW-1185">Reference proteome</keyword>
<name>I7M3N8_TETTS</name>
<organism evidence="4 5">
    <name type="scientific">Tetrahymena thermophila (strain SB210)</name>
    <dbReference type="NCBI Taxonomy" id="312017"/>
    <lineage>
        <taxon>Eukaryota</taxon>
        <taxon>Sar</taxon>
        <taxon>Alveolata</taxon>
        <taxon>Ciliophora</taxon>
        <taxon>Intramacronucleata</taxon>
        <taxon>Oligohymenophorea</taxon>
        <taxon>Hymenostomatida</taxon>
        <taxon>Tetrahymenina</taxon>
        <taxon>Tetrahymenidae</taxon>
        <taxon>Tetrahymena</taxon>
    </lineage>
</organism>
<evidence type="ECO:0000256" key="1">
    <source>
        <dbReference type="ARBA" id="ARBA00022468"/>
    </source>
</evidence>
<keyword evidence="2" id="KW-0433">Leucine-rich repeat</keyword>
<evidence type="ECO:0000313" key="4">
    <source>
        <dbReference type="EMBL" id="EAS03812.2"/>
    </source>
</evidence>
<dbReference type="InParanoid" id="I7M3N8"/>
<dbReference type="GO" id="GO:0016301">
    <property type="term" value="F:kinase activity"/>
    <property type="evidence" value="ECO:0007669"/>
    <property type="project" value="UniProtKB-KW"/>
</dbReference>
<keyword evidence="4" id="KW-0808">Transferase</keyword>
<protein>
    <submittedName>
        <fullName evidence="4">Kinase domain protein, putative</fullName>
    </submittedName>
</protein>
<dbReference type="EMBL" id="GG662471">
    <property type="protein sequence ID" value="EAS03812.2"/>
    <property type="molecule type" value="Genomic_DNA"/>
</dbReference>
<gene>
    <name evidence="4" type="ORF">TTHERM_00657570</name>
</gene>
<dbReference type="GeneID" id="7842267"/>
<keyword evidence="3" id="KW-0677">Repeat</keyword>
<evidence type="ECO:0000256" key="3">
    <source>
        <dbReference type="ARBA" id="ARBA00022737"/>
    </source>
</evidence>
<evidence type="ECO:0000256" key="2">
    <source>
        <dbReference type="ARBA" id="ARBA00022614"/>
    </source>
</evidence>
<dbReference type="InterPro" id="IPR032675">
    <property type="entry name" value="LRR_dom_sf"/>
</dbReference>
<dbReference type="KEGG" id="tet:TTHERM_00657570"/>
<keyword evidence="4" id="KW-0418">Kinase</keyword>
<evidence type="ECO:0000313" key="5">
    <source>
        <dbReference type="Proteomes" id="UP000009168"/>
    </source>
</evidence>
<dbReference type="Gene3D" id="3.80.10.10">
    <property type="entry name" value="Ribonuclease Inhibitor"/>
    <property type="match status" value="2"/>
</dbReference>
<dbReference type="InterPro" id="IPR027038">
    <property type="entry name" value="RanGap"/>
</dbReference>
<dbReference type="OrthoDB" id="120976at2759"/>
<dbReference type="PANTHER" id="PTHR24113">
    <property type="entry name" value="RAN GTPASE-ACTIVATING PROTEIN 1"/>
    <property type="match status" value="1"/>
</dbReference>
<dbReference type="GO" id="GO:0031267">
    <property type="term" value="F:small GTPase binding"/>
    <property type="evidence" value="ECO:0007669"/>
    <property type="project" value="TreeGrafter"/>
</dbReference>
<dbReference type="GO" id="GO:0048471">
    <property type="term" value="C:perinuclear region of cytoplasm"/>
    <property type="evidence" value="ECO:0007669"/>
    <property type="project" value="TreeGrafter"/>
</dbReference>
<dbReference type="RefSeq" id="XP_001024057.2">
    <property type="nucleotide sequence ID" value="XM_001024057.2"/>
</dbReference>